<dbReference type="InterPro" id="IPR009363">
    <property type="entry name" value="Phage_Mu_Gp16"/>
</dbReference>
<dbReference type="EMBL" id="JAQQLI010000035">
    <property type="protein sequence ID" value="MDC7787999.1"/>
    <property type="molecule type" value="Genomic_DNA"/>
</dbReference>
<comment type="caution">
    <text evidence="1">The sequence shown here is derived from an EMBL/GenBank/DDBJ whole genome shotgun (WGS) entry which is preliminary data.</text>
</comment>
<name>A0ABT5JFC5_RHOTP</name>
<protein>
    <submittedName>
        <fullName evidence="1">Regulatory protein GemA</fullName>
    </submittedName>
</protein>
<evidence type="ECO:0000313" key="1">
    <source>
        <dbReference type="EMBL" id="MDC7787999.1"/>
    </source>
</evidence>
<gene>
    <name evidence="1" type="ORF">PQJ73_20105</name>
</gene>
<dbReference type="Pfam" id="PF06252">
    <property type="entry name" value="GemA"/>
    <property type="match status" value="1"/>
</dbReference>
<dbReference type="Proteomes" id="UP001165652">
    <property type="component" value="Unassembled WGS sequence"/>
</dbReference>
<reference evidence="1" key="2">
    <citation type="submission" date="2023-02" db="EMBL/GenBank/DDBJ databases">
        <authorList>
            <person name="Rayyan A."/>
            <person name="Meyer T."/>
            <person name="Kyndt J.A."/>
        </authorList>
    </citation>
    <scope>NUCLEOTIDE SEQUENCE</scope>
    <source>
        <strain evidence="1">DSM 9987</strain>
    </source>
</reference>
<evidence type="ECO:0000313" key="2">
    <source>
        <dbReference type="Proteomes" id="UP001165652"/>
    </source>
</evidence>
<organism evidence="1 2">
    <name type="scientific">Rhodoplanes tepidamans</name>
    <name type="common">Rhodoplanes cryptolactis</name>
    <dbReference type="NCBI Taxonomy" id="200616"/>
    <lineage>
        <taxon>Bacteria</taxon>
        <taxon>Pseudomonadati</taxon>
        <taxon>Pseudomonadota</taxon>
        <taxon>Alphaproteobacteria</taxon>
        <taxon>Hyphomicrobiales</taxon>
        <taxon>Nitrobacteraceae</taxon>
        <taxon>Rhodoplanes</taxon>
    </lineage>
</organism>
<reference evidence="1" key="1">
    <citation type="journal article" date="2023" name="Microbiol Resour">
        <title>Genome Sequences of Rhodoplanes serenus and Two Thermotolerant Strains, Rhodoplanes tepidamans and 'Rhodoplanes cryptolactis,' Further Refine the Genus.</title>
        <authorList>
            <person name="Rayyan A.A."/>
            <person name="Kyndt J.A."/>
        </authorList>
    </citation>
    <scope>NUCLEOTIDE SEQUENCE</scope>
    <source>
        <strain evidence="1">DSM 9987</strain>
    </source>
</reference>
<proteinExistence type="predicted"/>
<accession>A0ABT5JFC5</accession>
<dbReference type="RefSeq" id="WP_272778835.1">
    <property type="nucleotide sequence ID" value="NZ_JAQQLI010000035.1"/>
</dbReference>
<sequence>MTAAAPTSGPASSRQIGAMHALKARLGLDDAAYRDLIEGLTGQRSARALTGAQAGVVIDHLKVLSGQRPNVPRTAFESGLPATLPASLAPEPLAKGALTIDGPYGAKLRALWIAAHDLGVVRDRTDVALVRFVERQTKIAHPRWLRDAADAMKAIEALKGWIAREGGVDWPARDKQQTNEQHAAEVKRAVITAQWLGLVKLGAVRVYIAARPLESLDGYALKVAGRPGWAQFQPHDYAVVQAALGRKLRKALAGRAKP</sequence>
<keyword evidence="2" id="KW-1185">Reference proteome</keyword>